<keyword evidence="2" id="KW-0732">Signal</keyword>
<dbReference type="Pfam" id="PF00561">
    <property type="entry name" value="Abhydrolase_1"/>
    <property type="match status" value="1"/>
</dbReference>
<keyword evidence="3 7" id="KW-0378">Hydrolase</keyword>
<evidence type="ECO:0000256" key="3">
    <source>
        <dbReference type="ARBA" id="ARBA00022801"/>
    </source>
</evidence>
<comment type="caution">
    <text evidence="7">The sequence shown here is derived from an EMBL/GenBank/DDBJ whole genome shotgun (WGS) entry which is preliminary data.</text>
</comment>
<evidence type="ECO:0000256" key="4">
    <source>
        <dbReference type="SAM" id="MobiDB-lite"/>
    </source>
</evidence>
<dbReference type="Proteomes" id="UP001595829">
    <property type="component" value="Unassembled WGS sequence"/>
</dbReference>
<protein>
    <submittedName>
        <fullName evidence="7">Alpha/beta hydrolase</fullName>
    </submittedName>
</protein>
<sequence>MSMRMKAGAMAAVAALVVGVVSGCERGDGPGGAGPGSSERPGPSGTPGSPAGAPPLPAALTGQKPDWRRCEAPEGGEAPGGDWRCATVKVPLDYAKPDGETLSIALVRKEARDRGGRIGSLLFNFGGPGASGVEILPGSAAEYTKLNRRYDLVGFDPRGVGRSSAVVCRDDKEQAAAEQRIDLTPDTSAEEAAYLKDGSDFGAGCASRSGKVIPHVTTSNTARDLDLVRHVLGDRKLNYLGYSYGTQLGAAYAHQFPRNVGRAVLDAVVDPTVDAKGHARHQTTGFQRALNNYFDSTGEGAAAGTARVSRLLKRLDSQPLPTTDGRKLTESLALTGIVLPLYSKSSWPLLTSALKDAEDGRGDALLELADMYNDRDADGHYGTDGHAQRAISCADSSQRPTAAEAKALLPEFRRISPVFGEFLAWDTAGWCANWPVKGEYVTPEVSAPGAGPILVVGTTGDPATPFEGAQRMADGLGAGVGIMIRNEGEGHGAYGTSSCVTKLVDDYLLDGKVPATGTKCS</sequence>
<comment type="similarity">
    <text evidence="1">Belongs to the peptidase S33 family.</text>
</comment>
<feature type="region of interest" description="Disordered" evidence="4">
    <location>
        <begin position="27"/>
        <end position="83"/>
    </location>
</feature>
<dbReference type="Pfam" id="PF08386">
    <property type="entry name" value="Abhydrolase_4"/>
    <property type="match status" value="1"/>
</dbReference>
<dbReference type="PANTHER" id="PTHR43248">
    <property type="entry name" value="2-SUCCINYL-6-HYDROXY-2,4-CYCLOHEXADIENE-1-CARBOXYLATE SYNTHASE"/>
    <property type="match status" value="1"/>
</dbReference>
<dbReference type="Gene3D" id="3.40.50.1820">
    <property type="entry name" value="alpha/beta hydrolase"/>
    <property type="match status" value="1"/>
</dbReference>
<reference evidence="8" key="1">
    <citation type="journal article" date="2019" name="Int. J. Syst. Evol. Microbiol.">
        <title>The Global Catalogue of Microorganisms (GCM) 10K type strain sequencing project: providing services to taxonomists for standard genome sequencing and annotation.</title>
        <authorList>
            <consortium name="The Broad Institute Genomics Platform"/>
            <consortium name="The Broad Institute Genome Sequencing Center for Infectious Disease"/>
            <person name="Wu L."/>
            <person name="Ma J."/>
        </authorList>
    </citation>
    <scope>NUCLEOTIDE SEQUENCE [LARGE SCALE GENOMIC DNA]</scope>
    <source>
        <strain evidence="8">CGMCC 4.1648</strain>
    </source>
</reference>
<evidence type="ECO:0000256" key="1">
    <source>
        <dbReference type="ARBA" id="ARBA00010088"/>
    </source>
</evidence>
<organism evidence="7 8">
    <name type="scientific">Streptomyces coeruleoprunus</name>
    <dbReference type="NCBI Taxonomy" id="285563"/>
    <lineage>
        <taxon>Bacteria</taxon>
        <taxon>Bacillati</taxon>
        <taxon>Actinomycetota</taxon>
        <taxon>Actinomycetes</taxon>
        <taxon>Kitasatosporales</taxon>
        <taxon>Streptomycetaceae</taxon>
        <taxon>Streptomyces</taxon>
    </lineage>
</organism>
<evidence type="ECO:0000259" key="5">
    <source>
        <dbReference type="Pfam" id="PF00561"/>
    </source>
</evidence>
<feature type="domain" description="AB hydrolase-1" evidence="5">
    <location>
        <begin position="145"/>
        <end position="300"/>
    </location>
</feature>
<evidence type="ECO:0000256" key="2">
    <source>
        <dbReference type="ARBA" id="ARBA00022729"/>
    </source>
</evidence>
<dbReference type="SUPFAM" id="SSF53474">
    <property type="entry name" value="alpha/beta-Hydrolases"/>
    <property type="match status" value="1"/>
</dbReference>
<name>A0ABV9XNA7_9ACTN</name>
<evidence type="ECO:0000313" key="7">
    <source>
        <dbReference type="EMBL" id="MFC5025964.1"/>
    </source>
</evidence>
<dbReference type="PANTHER" id="PTHR43248:SF29">
    <property type="entry name" value="TRIPEPTIDYL AMINOPEPTIDASE"/>
    <property type="match status" value="1"/>
</dbReference>
<dbReference type="InterPro" id="IPR013595">
    <property type="entry name" value="Pept_S33_TAP-like_C"/>
</dbReference>
<dbReference type="RefSeq" id="WP_345689354.1">
    <property type="nucleotide sequence ID" value="NZ_BAABIT010000001.1"/>
</dbReference>
<dbReference type="GO" id="GO:0016787">
    <property type="term" value="F:hydrolase activity"/>
    <property type="evidence" value="ECO:0007669"/>
    <property type="project" value="UniProtKB-KW"/>
</dbReference>
<dbReference type="PROSITE" id="PS51257">
    <property type="entry name" value="PROKAR_LIPOPROTEIN"/>
    <property type="match status" value="1"/>
</dbReference>
<feature type="compositionally biased region" description="Low complexity" evidence="4">
    <location>
        <begin position="36"/>
        <end position="51"/>
    </location>
</feature>
<proteinExistence type="inferred from homology"/>
<evidence type="ECO:0000259" key="6">
    <source>
        <dbReference type="Pfam" id="PF08386"/>
    </source>
</evidence>
<gene>
    <name evidence="7" type="ORF">ACFPM3_27935</name>
</gene>
<keyword evidence="8" id="KW-1185">Reference proteome</keyword>
<dbReference type="EMBL" id="JBHSJD010000024">
    <property type="protein sequence ID" value="MFC5025964.1"/>
    <property type="molecule type" value="Genomic_DNA"/>
</dbReference>
<evidence type="ECO:0000313" key="8">
    <source>
        <dbReference type="Proteomes" id="UP001595829"/>
    </source>
</evidence>
<accession>A0ABV9XNA7</accession>
<dbReference type="InterPro" id="IPR051601">
    <property type="entry name" value="Serine_prot/Carboxylest_S33"/>
</dbReference>
<dbReference type="InterPro" id="IPR029058">
    <property type="entry name" value="AB_hydrolase_fold"/>
</dbReference>
<feature type="domain" description="Peptidase S33 tripeptidyl aminopeptidase-like C-terminal" evidence="6">
    <location>
        <begin position="416"/>
        <end position="520"/>
    </location>
</feature>
<dbReference type="InterPro" id="IPR000073">
    <property type="entry name" value="AB_hydrolase_1"/>
</dbReference>